<dbReference type="Proteomes" id="UP000774326">
    <property type="component" value="Unassembled WGS sequence"/>
</dbReference>
<proteinExistence type="predicted"/>
<keyword evidence="2" id="KW-1185">Reference proteome</keyword>
<dbReference type="AlphaFoldDB" id="A0A9P8TET7"/>
<reference evidence="1" key="2">
    <citation type="submission" date="2021-01" db="EMBL/GenBank/DDBJ databases">
        <authorList>
            <person name="Schikora-Tamarit M.A."/>
        </authorList>
    </citation>
    <scope>NUCLEOTIDE SEQUENCE</scope>
    <source>
        <strain evidence="1">CBS2887</strain>
    </source>
</reference>
<comment type="caution">
    <text evidence="1">The sequence shown here is derived from an EMBL/GenBank/DDBJ whole genome shotgun (WGS) entry which is preliminary data.</text>
</comment>
<accession>A0A9P8TET7</accession>
<protein>
    <submittedName>
        <fullName evidence="1">Uncharacterized protein</fullName>
    </submittedName>
</protein>
<evidence type="ECO:0000313" key="1">
    <source>
        <dbReference type="EMBL" id="KAH3676231.1"/>
    </source>
</evidence>
<gene>
    <name evidence="1" type="ORF">WICPIJ_009191</name>
</gene>
<name>A0A9P8TET7_WICPI</name>
<dbReference type="EMBL" id="JAEUBG010005308">
    <property type="protein sequence ID" value="KAH3676231.1"/>
    <property type="molecule type" value="Genomic_DNA"/>
</dbReference>
<evidence type="ECO:0000313" key="2">
    <source>
        <dbReference type="Proteomes" id="UP000774326"/>
    </source>
</evidence>
<organism evidence="1 2">
    <name type="scientific">Wickerhamomyces pijperi</name>
    <name type="common">Yeast</name>
    <name type="synonym">Pichia pijperi</name>
    <dbReference type="NCBI Taxonomy" id="599730"/>
    <lineage>
        <taxon>Eukaryota</taxon>
        <taxon>Fungi</taxon>
        <taxon>Dikarya</taxon>
        <taxon>Ascomycota</taxon>
        <taxon>Saccharomycotina</taxon>
        <taxon>Saccharomycetes</taxon>
        <taxon>Phaffomycetales</taxon>
        <taxon>Wickerhamomycetaceae</taxon>
        <taxon>Wickerhamomyces</taxon>
    </lineage>
</organism>
<sequence length="115" mass="12808">MPFFSLNFLPIDLVFTTASGRDLTPVLNAIRSKESLDSDMLLLSPVSSCIKPTIPASTVHSLTPFDLVTGFPLFDNELYLEIIAWEISSAEIEHCTICCLNECIVMRELSLKISR</sequence>
<reference evidence="1" key="1">
    <citation type="journal article" date="2021" name="Open Biol.">
        <title>Shared evolutionary footprints suggest mitochondrial oxidative damage underlies multiple complex I losses in fungi.</title>
        <authorList>
            <person name="Schikora-Tamarit M.A."/>
            <person name="Marcet-Houben M."/>
            <person name="Nosek J."/>
            <person name="Gabaldon T."/>
        </authorList>
    </citation>
    <scope>NUCLEOTIDE SEQUENCE</scope>
    <source>
        <strain evidence="1">CBS2887</strain>
    </source>
</reference>